<gene>
    <name evidence="1" type="ORF">EVAR_12192_1</name>
</gene>
<organism evidence="1 2">
    <name type="scientific">Eumeta variegata</name>
    <name type="common">Bagworm moth</name>
    <name type="synonym">Eumeta japonica</name>
    <dbReference type="NCBI Taxonomy" id="151549"/>
    <lineage>
        <taxon>Eukaryota</taxon>
        <taxon>Metazoa</taxon>
        <taxon>Ecdysozoa</taxon>
        <taxon>Arthropoda</taxon>
        <taxon>Hexapoda</taxon>
        <taxon>Insecta</taxon>
        <taxon>Pterygota</taxon>
        <taxon>Neoptera</taxon>
        <taxon>Endopterygota</taxon>
        <taxon>Lepidoptera</taxon>
        <taxon>Glossata</taxon>
        <taxon>Ditrysia</taxon>
        <taxon>Tineoidea</taxon>
        <taxon>Psychidae</taxon>
        <taxon>Oiketicinae</taxon>
        <taxon>Eumeta</taxon>
    </lineage>
</organism>
<name>A0A4C1UGW0_EUMVA</name>
<dbReference type="AlphaFoldDB" id="A0A4C1UGW0"/>
<dbReference type="Proteomes" id="UP000299102">
    <property type="component" value="Unassembled WGS sequence"/>
</dbReference>
<protein>
    <submittedName>
        <fullName evidence="1">Uncharacterized protein</fullName>
    </submittedName>
</protein>
<comment type="caution">
    <text evidence="1">The sequence shown here is derived from an EMBL/GenBank/DDBJ whole genome shotgun (WGS) entry which is preliminary data.</text>
</comment>
<reference evidence="1 2" key="1">
    <citation type="journal article" date="2019" name="Commun. Biol.">
        <title>The bagworm genome reveals a unique fibroin gene that provides high tensile strength.</title>
        <authorList>
            <person name="Kono N."/>
            <person name="Nakamura H."/>
            <person name="Ohtoshi R."/>
            <person name="Tomita M."/>
            <person name="Numata K."/>
            <person name="Arakawa K."/>
        </authorList>
    </citation>
    <scope>NUCLEOTIDE SEQUENCE [LARGE SCALE GENOMIC DNA]</scope>
</reference>
<evidence type="ECO:0000313" key="2">
    <source>
        <dbReference type="Proteomes" id="UP000299102"/>
    </source>
</evidence>
<sequence length="133" mass="14920">MDTHNFIGVTIAMPASLEGIGYLMEGFGGVVSGREIARSALSLARSAQAERDNESCFFPWRRWLTRKWTHRLLFSQTGIVMKSRKVSLQEGSVGIRERGNTSRHLELVNGLFNFASDPRQCGRSKQSKACQRS</sequence>
<dbReference type="EMBL" id="BGZK01000171">
    <property type="protein sequence ID" value="GBP25713.1"/>
    <property type="molecule type" value="Genomic_DNA"/>
</dbReference>
<accession>A0A4C1UGW0</accession>
<keyword evidence="2" id="KW-1185">Reference proteome</keyword>
<proteinExistence type="predicted"/>
<evidence type="ECO:0000313" key="1">
    <source>
        <dbReference type="EMBL" id="GBP25713.1"/>
    </source>
</evidence>